<dbReference type="InterPro" id="IPR002587">
    <property type="entry name" value="Myo-inos-1-P_Synthase"/>
</dbReference>
<dbReference type="PANTHER" id="PTHR43125:SF1">
    <property type="entry name" value="INOSITOL-3-PHOSPHATE SYNTHASE"/>
    <property type="match status" value="1"/>
</dbReference>
<dbReference type="InParanoid" id="A0A7L9FJA2"/>
<protein>
    <submittedName>
        <fullName evidence="3">Inositol-3-phosphate synthase</fullName>
    </submittedName>
</protein>
<reference evidence="3 4" key="1">
    <citation type="submission" date="2020-10" db="EMBL/GenBank/DDBJ databases">
        <title>Thermofilum lucidum 3507LT sp. nov. a novel member of Thermofilaceae family isolated from Chile hot spring, and proposal of description order Thermofilales.</title>
        <authorList>
            <person name="Zayulina K.S."/>
            <person name="Elcheninov A.G."/>
            <person name="Toshchakov S.V."/>
            <person name="Kublanov I.V."/>
        </authorList>
    </citation>
    <scope>NUCLEOTIDE SEQUENCE [LARGE SCALE GENOMIC DNA]</scope>
    <source>
        <strain evidence="3 4">3507LT</strain>
    </source>
</reference>
<dbReference type="Pfam" id="PF01658">
    <property type="entry name" value="Inos-1-P_synth"/>
    <property type="match status" value="1"/>
</dbReference>
<dbReference type="GO" id="GO:0008654">
    <property type="term" value="P:phospholipid biosynthetic process"/>
    <property type="evidence" value="ECO:0007669"/>
    <property type="project" value="InterPro"/>
</dbReference>
<organism evidence="3 4">
    <name type="scientific">Infirmifilum lucidum</name>
    <dbReference type="NCBI Taxonomy" id="2776706"/>
    <lineage>
        <taxon>Archaea</taxon>
        <taxon>Thermoproteota</taxon>
        <taxon>Thermoprotei</taxon>
        <taxon>Thermofilales</taxon>
        <taxon>Thermofilaceae</taxon>
        <taxon>Infirmifilum</taxon>
    </lineage>
</organism>
<dbReference type="GeneID" id="59148489"/>
<dbReference type="Gene3D" id="3.30.360.10">
    <property type="entry name" value="Dihydrodipicolinate Reductase, domain 2"/>
    <property type="match status" value="1"/>
</dbReference>
<evidence type="ECO:0000313" key="3">
    <source>
        <dbReference type="EMBL" id="QOJ79731.1"/>
    </source>
</evidence>
<evidence type="ECO:0000256" key="1">
    <source>
        <dbReference type="ARBA" id="ARBA00010813"/>
    </source>
</evidence>
<sequence length="373" mass="41088">MIRTLVVGFGQVAANFVVGLERLKSGELEPYGVPLAGYDFGVGVDEVEIVGAIDVDERKVGRDLASIVEGFYGFKNPPRALREVYIYRGLGGEWVKNIFPVRSEEWGESLARVEDLFSELRPDVVLDVTTTQSAPAFSSREELEKAVASGSAAPSQVYAYLALKASKRIGSLVYVNLNPTPVANAPAILELAEQCGCIVLGDDGATGATPLTADLLEHLRERNRRVYSIAQFNIGGNTDFLSLTDEKRSRAKEDTKSSIVKDILGYDAPHYIKPTGYLEPLGDKKFVAMHIWWESFNGAVDELVVIMRINDSPALAGLMVDLARIGWWLKSRGVKGTVYEVNAFYMKKPAPPGSRNVSRYRAYELLKEYLGVK</sequence>
<dbReference type="InterPro" id="IPR052199">
    <property type="entry name" value="MIPS"/>
</dbReference>
<dbReference type="EMBL" id="CP062310">
    <property type="protein sequence ID" value="QOJ79731.1"/>
    <property type="molecule type" value="Genomic_DNA"/>
</dbReference>
<dbReference type="Pfam" id="PF07994">
    <property type="entry name" value="NAD_binding_5"/>
    <property type="match status" value="1"/>
</dbReference>
<dbReference type="InterPro" id="IPR036291">
    <property type="entry name" value="NAD(P)-bd_dom_sf"/>
</dbReference>
<comment type="similarity">
    <text evidence="1">Belongs to the myo-inositol 1-phosphate synthase family.</text>
</comment>
<dbReference type="InterPro" id="IPR013021">
    <property type="entry name" value="Myo-inos-1-P_Synthase_GAPDH"/>
</dbReference>
<evidence type="ECO:0000313" key="4">
    <source>
        <dbReference type="Proteomes" id="UP000594121"/>
    </source>
</evidence>
<dbReference type="PIRSF" id="PIRSF015578">
    <property type="entry name" value="Myoinos-ppht_syn"/>
    <property type="match status" value="1"/>
</dbReference>
<dbReference type="AlphaFoldDB" id="A0A7L9FJA2"/>
<proteinExistence type="inferred from homology"/>
<dbReference type="Proteomes" id="UP000594121">
    <property type="component" value="Chromosome"/>
</dbReference>
<evidence type="ECO:0000259" key="2">
    <source>
        <dbReference type="Pfam" id="PF01658"/>
    </source>
</evidence>
<accession>A0A7L9FJA2</accession>
<dbReference type="RefSeq" id="WP_192819703.1">
    <property type="nucleotide sequence ID" value="NZ_CP062310.1"/>
</dbReference>
<dbReference type="FunCoup" id="A0A7L9FJA2">
    <property type="interactions" value="2"/>
</dbReference>
<keyword evidence="4" id="KW-1185">Reference proteome</keyword>
<dbReference type="SUPFAM" id="SSF51735">
    <property type="entry name" value="NAD(P)-binding Rossmann-fold domains"/>
    <property type="match status" value="1"/>
</dbReference>
<dbReference type="PANTHER" id="PTHR43125">
    <property type="entry name" value="INOSITOL-3-PHOSPHATE SYNTHASE"/>
    <property type="match status" value="1"/>
</dbReference>
<dbReference type="SUPFAM" id="SSF55347">
    <property type="entry name" value="Glyceraldehyde-3-phosphate dehydrogenase-like, C-terminal domain"/>
    <property type="match status" value="1"/>
</dbReference>
<feature type="domain" description="Myo-inositol-1-phosphate synthase GAPDH-like" evidence="2">
    <location>
        <begin position="207"/>
        <end position="312"/>
    </location>
</feature>
<dbReference type="GO" id="GO:0006021">
    <property type="term" value="P:inositol biosynthetic process"/>
    <property type="evidence" value="ECO:0007669"/>
    <property type="project" value="InterPro"/>
</dbReference>
<name>A0A7L9FJA2_9CREN</name>
<dbReference type="KEGG" id="thel:IG193_01295"/>
<dbReference type="GO" id="GO:0004512">
    <property type="term" value="F:inositol-3-phosphate synthase activity"/>
    <property type="evidence" value="ECO:0007669"/>
    <property type="project" value="InterPro"/>
</dbReference>
<dbReference type="Gene3D" id="3.40.50.720">
    <property type="entry name" value="NAD(P)-binding Rossmann-like Domain"/>
    <property type="match status" value="1"/>
</dbReference>
<gene>
    <name evidence="3" type="ORF">IG193_01295</name>
</gene>